<feature type="coiled-coil region" evidence="1">
    <location>
        <begin position="41"/>
        <end position="68"/>
    </location>
</feature>
<organism evidence="3 4">
    <name type="scientific">Rhodococcus spongiicola</name>
    <dbReference type="NCBI Taxonomy" id="2487352"/>
    <lineage>
        <taxon>Bacteria</taxon>
        <taxon>Bacillati</taxon>
        <taxon>Actinomycetota</taxon>
        <taxon>Actinomycetes</taxon>
        <taxon>Mycobacteriales</taxon>
        <taxon>Nocardiaceae</taxon>
        <taxon>Rhodococcus</taxon>
    </lineage>
</organism>
<dbReference type="GO" id="GO:0016020">
    <property type="term" value="C:membrane"/>
    <property type="evidence" value="ECO:0007669"/>
    <property type="project" value="InterPro"/>
</dbReference>
<protein>
    <submittedName>
        <fullName evidence="3">Copper transporter</fullName>
    </submittedName>
</protein>
<dbReference type="Pfam" id="PF11382">
    <property type="entry name" value="MctB"/>
    <property type="match status" value="1"/>
</dbReference>
<evidence type="ECO:0000256" key="1">
    <source>
        <dbReference type="SAM" id="Coils"/>
    </source>
</evidence>
<gene>
    <name evidence="3" type="ORF">EF834_08305</name>
</gene>
<reference evidence="3 4" key="1">
    <citation type="submission" date="2018-11" db="EMBL/GenBank/DDBJ databases">
        <title>Rhodococcus spongicola sp. nov. and Rhodococcus xishaensis sp. nov. from marine sponges.</title>
        <authorList>
            <person name="Li L."/>
            <person name="Lin H.W."/>
        </authorList>
    </citation>
    <scope>NUCLEOTIDE SEQUENCE [LARGE SCALE GENOMIC DNA]</scope>
    <source>
        <strain evidence="3 4">LHW50502</strain>
    </source>
</reference>
<keyword evidence="4" id="KW-1185">Reference proteome</keyword>
<evidence type="ECO:0000313" key="4">
    <source>
        <dbReference type="Proteomes" id="UP000284333"/>
    </source>
</evidence>
<evidence type="ECO:0000313" key="3">
    <source>
        <dbReference type="EMBL" id="RVW03174.1"/>
    </source>
</evidence>
<keyword evidence="2" id="KW-1133">Transmembrane helix</keyword>
<feature type="transmembrane region" description="Helical" evidence="2">
    <location>
        <begin position="15"/>
        <end position="36"/>
    </location>
</feature>
<evidence type="ECO:0000256" key="2">
    <source>
        <dbReference type="SAM" id="Phobius"/>
    </source>
</evidence>
<dbReference type="GO" id="GO:0055070">
    <property type="term" value="P:copper ion homeostasis"/>
    <property type="evidence" value="ECO:0007669"/>
    <property type="project" value="InterPro"/>
</dbReference>
<dbReference type="AlphaFoldDB" id="A0A438AWT2"/>
<keyword evidence="1" id="KW-0175">Coiled coil</keyword>
<keyword evidence="2" id="KW-0812">Transmembrane</keyword>
<dbReference type="Proteomes" id="UP000284333">
    <property type="component" value="Unassembled WGS sequence"/>
</dbReference>
<dbReference type="OrthoDB" id="4350157at2"/>
<comment type="caution">
    <text evidence="3">The sequence shown here is derived from an EMBL/GenBank/DDBJ whole genome shotgun (WGS) entry which is preliminary data.</text>
</comment>
<proteinExistence type="predicted"/>
<sequence>MGSGALRVISLRQHAISIAAIFLALAIGVVLGSGLLSDGMLSGLRDDKDQLQNEIEQLTETNNRLGEQLTSADQFDSAVSDRVVRDTLAERSVVVITTPDADPGDLEGLQRIVAQAGGTVIGPVSLTESFVNGANGDQLRTTVTNIIPAGVQLRTGAIDQGSLAGDLLGSVLLLNPQTAQPQTTPEELALALDTLRGGGFIDFDGNVQPARLAVVLTGSGDPDNTSGNRGAAIARFADALDGRGAGTVLAGHRASSEGNGPIAVARADAAVSAVLTTVDDVDRESGRITTALALQEQLEGGSGRYGTGPGATAVTVGSEQS</sequence>
<keyword evidence="2" id="KW-0472">Membrane</keyword>
<accession>A0A438AWT2</accession>
<name>A0A438AWT2_9NOCA</name>
<dbReference type="InterPro" id="IPR021522">
    <property type="entry name" value="MctB"/>
</dbReference>
<dbReference type="EMBL" id="RKLN01000003">
    <property type="protein sequence ID" value="RVW03174.1"/>
    <property type="molecule type" value="Genomic_DNA"/>
</dbReference>